<proteinExistence type="predicted"/>
<evidence type="ECO:0000313" key="9">
    <source>
        <dbReference type="EMBL" id="SMF59675.1"/>
    </source>
</evidence>
<feature type="transmembrane region" description="Helical" evidence="7">
    <location>
        <begin position="272"/>
        <end position="293"/>
    </location>
</feature>
<comment type="subcellular location">
    <subcellularLocation>
        <location evidence="1">Cell inner membrane</location>
        <topology evidence="1">Multi-pass membrane protein</topology>
    </subcellularLocation>
</comment>
<feature type="transmembrane region" description="Helical" evidence="7">
    <location>
        <begin position="133"/>
        <end position="156"/>
    </location>
</feature>
<dbReference type="STRING" id="1513793.SAMN06296036_12034"/>
<keyword evidence="4 7" id="KW-0812">Transmembrane</keyword>
<sequence length="422" mass="45690">MATIIFTGIVLMALMGAPIFAVFSLLALTAFHFAEIETSAVVIEMVRLAHHPTLLAIPVFTFAGYLLAESKTPDRLLRLAQAGLGWMPGGVAIVSLLVCAIFTAFTGGSGVTIIALGGLLFPILSKEGYSDRFSLGLITASGSLGLLFPPSLPIILYGLVGKVDIDKLFLAGIVPCFVLIGILSLYAIWMGRGNQQRAPREPFSIDEFKGALWGARYELPIPFFVLIGIYGGFTTASEASVVTAAYVLLMNCVLYKDLSFTGDVPKITKDSMTLVGAILLILACALGFVNYIVDEDVPMLILELMKEHVDSQLTFLLCLNVFLLLVGMMLDIFSAIVVVVPIITPIAAEFGVDPIHLAVIFLTNLEIGYLTPPVGLNLFIASFRFERPVTDIYKASIPFLILLIIALVIITYIPAITLFWFK</sequence>
<evidence type="ECO:0000256" key="4">
    <source>
        <dbReference type="ARBA" id="ARBA00022692"/>
    </source>
</evidence>
<evidence type="ECO:0000313" key="10">
    <source>
        <dbReference type="Proteomes" id="UP000192907"/>
    </source>
</evidence>
<gene>
    <name evidence="9" type="ORF">SAMN06296036_12034</name>
</gene>
<dbReference type="AlphaFoldDB" id="A0A1Y6CG32"/>
<feature type="transmembrane region" description="Helical" evidence="7">
    <location>
        <begin position="400"/>
        <end position="421"/>
    </location>
</feature>
<reference evidence="10" key="1">
    <citation type="submission" date="2017-04" db="EMBL/GenBank/DDBJ databases">
        <authorList>
            <person name="Varghese N."/>
            <person name="Submissions S."/>
        </authorList>
    </citation>
    <scope>NUCLEOTIDE SEQUENCE [LARGE SCALE GENOMIC DNA]</scope>
    <source>
        <strain evidence="10">RKEM611</strain>
    </source>
</reference>
<dbReference type="Pfam" id="PF06808">
    <property type="entry name" value="DctM"/>
    <property type="match status" value="1"/>
</dbReference>
<dbReference type="Proteomes" id="UP000192907">
    <property type="component" value="Unassembled WGS sequence"/>
</dbReference>
<dbReference type="NCBIfam" id="TIGR00786">
    <property type="entry name" value="dctM"/>
    <property type="match status" value="1"/>
</dbReference>
<organism evidence="9 10">
    <name type="scientific">Pseudobacteriovorax antillogorgiicola</name>
    <dbReference type="NCBI Taxonomy" id="1513793"/>
    <lineage>
        <taxon>Bacteria</taxon>
        <taxon>Pseudomonadati</taxon>
        <taxon>Bdellovibrionota</taxon>
        <taxon>Oligoflexia</taxon>
        <taxon>Oligoflexales</taxon>
        <taxon>Pseudobacteriovoracaceae</taxon>
        <taxon>Pseudobacteriovorax</taxon>
    </lineage>
</organism>
<dbReference type="GO" id="GO:0022857">
    <property type="term" value="F:transmembrane transporter activity"/>
    <property type="evidence" value="ECO:0007669"/>
    <property type="project" value="TreeGrafter"/>
</dbReference>
<evidence type="ECO:0000256" key="1">
    <source>
        <dbReference type="ARBA" id="ARBA00004429"/>
    </source>
</evidence>
<evidence type="ECO:0000259" key="8">
    <source>
        <dbReference type="Pfam" id="PF06808"/>
    </source>
</evidence>
<evidence type="ECO:0000256" key="6">
    <source>
        <dbReference type="ARBA" id="ARBA00023136"/>
    </source>
</evidence>
<dbReference type="PANTHER" id="PTHR33362">
    <property type="entry name" value="SIALIC ACID TRAP TRANSPORTER PERMEASE PROTEIN SIAT-RELATED"/>
    <property type="match status" value="1"/>
</dbReference>
<name>A0A1Y6CG32_9BACT</name>
<feature type="transmembrane region" description="Helical" evidence="7">
    <location>
        <begin position="355"/>
        <end position="380"/>
    </location>
</feature>
<dbReference type="InterPro" id="IPR004681">
    <property type="entry name" value="TRAP_DctM"/>
</dbReference>
<feature type="transmembrane region" description="Helical" evidence="7">
    <location>
        <begin position="6"/>
        <end position="28"/>
    </location>
</feature>
<dbReference type="RefSeq" id="WP_200820767.1">
    <property type="nucleotide sequence ID" value="NZ_FWZT01000020.1"/>
</dbReference>
<keyword evidence="6 7" id="KW-0472">Membrane</keyword>
<evidence type="ECO:0000256" key="5">
    <source>
        <dbReference type="ARBA" id="ARBA00022989"/>
    </source>
</evidence>
<feature type="transmembrane region" description="Helical" evidence="7">
    <location>
        <begin position="239"/>
        <end position="260"/>
    </location>
</feature>
<accession>A0A1Y6CG32</accession>
<evidence type="ECO:0000256" key="3">
    <source>
        <dbReference type="ARBA" id="ARBA00022519"/>
    </source>
</evidence>
<keyword evidence="10" id="KW-1185">Reference proteome</keyword>
<evidence type="ECO:0000256" key="7">
    <source>
        <dbReference type="SAM" id="Phobius"/>
    </source>
</evidence>
<keyword evidence="3" id="KW-0997">Cell inner membrane</keyword>
<keyword evidence="2" id="KW-1003">Cell membrane</keyword>
<dbReference type="GO" id="GO:0005886">
    <property type="term" value="C:plasma membrane"/>
    <property type="evidence" value="ECO:0007669"/>
    <property type="project" value="UniProtKB-SubCell"/>
</dbReference>
<feature type="transmembrane region" description="Helical" evidence="7">
    <location>
        <begin position="48"/>
        <end position="68"/>
    </location>
</feature>
<feature type="transmembrane region" description="Helical" evidence="7">
    <location>
        <begin position="168"/>
        <end position="189"/>
    </location>
</feature>
<feature type="transmembrane region" description="Helical" evidence="7">
    <location>
        <begin position="210"/>
        <end position="233"/>
    </location>
</feature>
<evidence type="ECO:0000256" key="2">
    <source>
        <dbReference type="ARBA" id="ARBA00022475"/>
    </source>
</evidence>
<protein>
    <submittedName>
        <fullName evidence="9">TRAP transporter, DctM subunit</fullName>
    </submittedName>
</protein>
<dbReference type="InterPro" id="IPR010656">
    <property type="entry name" value="DctM"/>
</dbReference>
<feature type="transmembrane region" description="Helical" evidence="7">
    <location>
        <begin position="313"/>
        <end position="343"/>
    </location>
</feature>
<dbReference type="PIRSF" id="PIRSF006066">
    <property type="entry name" value="HI0050"/>
    <property type="match status" value="1"/>
</dbReference>
<feature type="domain" description="TRAP C4-dicarboxylate transport system permease DctM subunit" evidence="8">
    <location>
        <begin position="8"/>
        <end position="416"/>
    </location>
</feature>
<dbReference type="EMBL" id="FWZT01000020">
    <property type="protein sequence ID" value="SMF59675.1"/>
    <property type="molecule type" value="Genomic_DNA"/>
</dbReference>
<keyword evidence="5 7" id="KW-1133">Transmembrane helix</keyword>
<feature type="transmembrane region" description="Helical" evidence="7">
    <location>
        <begin position="88"/>
        <end position="121"/>
    </location>
</feature>